<feature type="chain" id="PRO_5002733697" evidence="1">
    <location>
        <begin position="25"/>
        <end position="133"/>
    </location>
</feature>
<reference evidence="3 4" key="1">
    <citation type="submission" date="2007-10" db="EMBL/GenBank/DDBJ databases">
        <authorList>
            <person name="Wagner-Dobler I."/>
            <person name="Ferriera S."/>
            <person name="Johnson J."/>
            <person name="Kravitz S."/>
            <person name="Beeson K."/>
            <person name="Sutton G."/>
            <person name="Rogers Y.-H."/>
            <person name="Friedman R."/>
            <person name="Frazier M."/>
            <person name="Venter J.C."/>
        </authorList>
    </citation>
    <scope>NUCLEOTIDE SEQUENCE [LARGE SCALE GENOMIC DNA]</scope>
    <source>
        <strain evidence="3 4">DFL-43</strain>
    </source>
</reference>
<dbReference type="eggNOG" id="COG1525">
    <property type="taxonomic scope" value="Bacteria"/>
</dbReference>
<dbReference type="STRING" id="411684.HPDFL43_15007"/>
<organism evidence="3 4">
    <name type="scientific">Hoeflea phototrophica (strain DSM 17068 / NCIMB 14078 / DFL-43)</name>
    <dbReference type="NCBI Taxonomy" id="411684"/>
    <lineage>
        <taxon>Bacteria</taxon>
        <taxon>Pseudomonadati</taxon>
        <taxon>Pseudomonadota</taxon>
        <taxon>Alphaproteobacteria</taxon>
        <taxon>Hyphomicrobiales</taxon>
        <taxon>Rhizobiaceae</taxon>
        <taxon>Hoeflea</taxon>
    </lineage>
</organism>
<dbReference type="InterPro" id="IPR035437">
    <property type="entry name" value="SNase_OB-fold_sf"/>
</dbReference>
<dbReference type="InterPro" id="IPR016071">
    <property type="entry name" value="Staphylococal_nuclease_OB-fold"/>
</dbReference>
<dbReference type="Gene3D" id="2.40.50.90">
    <property type="match status" value="1"/>
</dbReference>
<dbReference type="SMART" id="SM00318">
    <property type="entry name" value="SNc"/>
    <property type="match status" value="1"/>
</dbReference>
<feature type="signal peptide" evidence="1">
    <location>
        <begin position="1"/>
        <end position="24"/>
    </location>
</feature>
<proteinExistence type="predicted"/>
<feature type="domain" description="TNase-like" evidence="2">
    <location>
        <begin position="28"/>
        <end position="133"/>
    </location>
</feature>
<dbReference type="Proteomes" id="UP000004291">
    <property type="component" value="Chromosome"/>
</dbReference>
<dbReference type="SUPFAM" id="SSF50199">
    <property type="entry name" value="Staphylococcal nuclease"/>
    <property type="match status" value="1"/>
</dbReference>
<keyword evidence="1" id="KW-0732">Signal</keyword>
<evidence type="ECO:0000313" key="3">
    <source>
        <dbReference type="EMBL" id="EDQ34317.2"/>
    </source>
</evidence>
<accession>A9D316</accession>
<sequence>MLNLRLSVSFILTCFLMETGPAAAMELCSGPNRVTCVVDGDTVWIEGEKIRLEGIDAPEPRGRCYEELIAAAKATERLRILLTENQFTIKRSGQDRYGRTLAKIMIGDRSAGEIMMSEGLVRKWRGKRESWCK</sequence>
<dbReference type="EMBL" id="ABIA03000004">
    <property type="protein sequence ID" value="EDQ34317.2"/>
    <property type="molecule type" value="Genomic_DNA"/>
</dbReference>
<gene>
    <name evidence="3" type="ORF">HPDFL43_15007</name>
</gene>
<reference evidence="3 4" key="2">
    <citation type="submission" date="2012-06" db="EMBL/GenBank/DDBJ databases">
        <authorList>
            <person name="Fiebig A."/>
        </authorList>
    </citation>
    <scope>NUCLEOTIDE SEQUENCE [LARGE SCALE GENOMIC DNA]</scope>
    <source>
        <strain evidence="3 4">DFL-43</strain>
    </source>
</reference>
<evidence type="ECO:0000313" key="4">
    <source>
        <dbReference type="Proteomes" id="UP000004291"/>
    </source>
</evidence>
<name>A9D316_HOEPD</name>
<evidence type="ECO:0000256" key="1">
    <source>
        <dbReference type="SAM" id="SignalP"/>
    </source>
</evidence>
<keyword evidence="4" id="KW-1185">Reference proteome</keyword>
<dbReference type="Pfam" id="PF00565">
    <property type="entry name" value="SNase"/>
    <property type="match status" value="1"/>
</dbReference>
<evidence type="ECO:0000259" key="2">
    <source>
        <dbReference type="PROSITE" id="PS50830"/>
    </source>
</evidence>
<dbReference type="PROSITE" id="PS50830">
    <property type="entry name" value="TNASE_3"/>
    <property type="match status" value="1"/>
</dbReference>
<dbReference type="HOGENOM" id="CLU_046484_13_4_5"/>
<dbReference type="AlphaFoldDB" id="A9D316"/>
<protein>
    <submittedName>
        <fullName evidence="3">Micrococcal nuclease (Thermonuclease)-like protein</fullName>
    </submittedName>
</protein>
<comment type="caution">
    <text evidence="3">The sequence shown here is derived from an EMBL/GenBank/DDBJ whole genome shotgun (WGS) entry which is preliminary data.</text>
</comment>